<keyword evidence="4 8" id="KW-0378">Hydrolase</keyword>
<evidence type="ECO:0000256" key="7">
    <source>
        <dbReference type="ARBA" id="ARBA00023170"/>
    </source>
</evidence>
<evidence type="ECO:0000256" key="6">
    <source>
        <dbReference type="ARBA" id="ARBA00023136"/>
    </source>
</evidence>
<accession>A0A7J3SLP1</accession>
<keyword evidence="2 8" id="KW-0963">Cytoplasm</keyword>
<dbReference type="GO" id="GO:0006614">
    <property type="term" value="P:SRP-dependent cotranslational protein targeting to membrane"/>
    <property type="evidence" value="ECO:0007669"/>
    <property type="project" value="InterPro"/>
</dbReference>
<dbReference type="PROSITE" id="PS00300">
    <property type="entry name" value="SRP54"/>
    <property type="match status" value="1"/>
</dbReference>
<reference evidence="10" key="1">
    <citation type="journal article" date="2020" name="mSystems">
        <title>Genome- and Community-Level Interaction Insights into Carbon Utilization and Element Cycling Functions of Hydrothermarchaeota in Hydrothermal Sediment.</title>
        <authorList>
            <person name="Zhou Z."/>
            <person name="Liu Y."/>
            <person name="Xu W."/>
            <person name="Pan J."/>
            <person name="Luo Z.H."/>
            <person name="Li M."/>
        </authorList>
    </citation>
    <scope>NUCLEOTIDE SEQUENCE [LARGE SCALE GENOMIC DNA]</scope>
    <source>
        <strain evidence="10">SpSt-885</strain>
    </source>
</reference>
<dbReference type="PANTHER" id="PTHR43134:SF1">
    <property type="entry name" value="SIGNAL RECOGNITION PARTICLE RECEPTOR SUBUNIT ALPHA"/>
    <property type="match status" value="1"/>
</dbReference>
<dbReference type="NCBIfam" id="TIGR00064">
    <property type="entry name" value="ftsY"/>
    <property type="match status" value="1"/>
</dbReference>
<evidence type="ECO:0000256" key="2">
    <source>
        <dbReference type="ARBA" id="ARBA00022490"/>
    </source>
</evidence>
<comment type="caution">
    <text evidence="10">The sequence shown here is derived from an EMBL/GenBank/DDBJ whole genome shotgun (WGS) entry which is preliminary data.</text>
</comment>
<dbReference type="InterPro" id="IPR013822">
    <property type="entry name" value="Signal_recog_particl_SRP54_hlx"/>
</dbReference>
<comment type="subcellular location">
    <subcellularLocation>
        <location evidence="8">Cell membrane</location>
        <topology evidence="8">Peripheral membrane protein</topology>
        <orientation evidence="8">Cytoplasmic side</orientation>
    </subcellularLocation>
    <subcellularLocation>
        <location evidence="8">Cytoplasm</location>
    </subcellularLocation>
</comment>
<dbReference type="EMBL" id="DTLS01000135">
    <property type="protein sequence ID" value="HGZ60486.1"/>
    <property type="molecule type" value="Genomic_DNA"/>
</dbReference>
<gene>
    <name evidence="8 10" type="primary">ftsY</name>
    <name evidence="10" type="ORF">ENW83_04695</name>
</gene>
<organism evidence="10">
    <name type="scientific">Fervidicoccus fontis</name>
    <dbReference type="NCBI Taxonomy" id="683846"/>
    <lineage>
        <taxon>Archaea</taxon>
        <taxon>Thermoproteota</taxon>
        <taxon>Thermoprotei</taxon>
        <taxon>Fervidicoccales</taxon>
        <taxon>Fervidicoccaceae</taxon>
        <taxon>Fervidicoccus</taxon>
    </lineage>
</organism>
<dbReference type="AlphaFoldDB" id="A0A7J3SLP1"/>
<feature type="domain" description="SRP54-type proteins GTP-binding" evidence="9">
    <location>
        <begin position="278"/>
        <end position="291"/>
    </location>
</feature>
<dbReference type="SMART" id="SM00963">
    <property type="entry name" value="SRP54_N"/>
    <property type="match status" value="1"/>
</dbReference>
<dbReference type="PANTHER" id="PTHR43134">
    <property type="entry name" value="SIGNAL RECOGNITION PARTICLE RECEPTOR SUBUNIT ALPHA"/>
    <property type="match status" value="1"/>
</dbReference>
<sequence>MFGSLKNTLSKFVENISSKVSTRELKEEELEELLSELVFDLVQADVAYQTAERLAQSIKASLAGKRIRKKDDVRSAVKEALVEMIDAQVKELGYDLIDAARKKCAERGEPYVLVFMGVNGVGKTTSIAKVANLAKKRGLTPLIVAGDTFRAGSQEQLETHANRLGVPIIKAKYGSDSASVVYDAIAYAKKRNLCLILVDTAGRMHVDKDLIEELKKVMRVASPDMKLLVIDSLTGNDAVEQAVMYNKEVGVDGFILTKADADTKGGSALSVAMETGKPIVYVGVGQTYEDLVPFSKNWLISLILEGITNEGTEKGSEDSEG</sequence>
<keyword evidence="7 8" id="KW-0675">Receptor</keyword>
<dbReference type="GO" id="GO:0005886">
    <property type="term" value="C:plasma membrane"/>
    <property type="evidence" value="ECO:0007669"/>
    <property type="project" value="UniProtKB-SubCell"/>
</dbReference>
<feature type="binding site" evidence="8">
    <location>
        <begin position="117"/>
        <end position="124"/>
    </location>
    <ligand>
        <name>GTP</name>
        <dbReference type="ChEBI" id="CHEBI:37565"/>
    </ligand>
</feature>
<dbReference type="GO" id="GO:0005047">
    <property type="term" value="F:signal recognition particle binding"/>
    <property type="evidence" value="ECO:0007669"/>
    <property type="project" value="TreeGrafter"/>
</dbReference>
<dbReference type="Pfam" id="PF02881">
    <property type="entry name" value="SRP54_N"/>
    <property type="match status" value="1"/>
</dbReference>
<evidence type="ECO:0000313" key="10">
    <source>
        <dbReference type="EMBL" id="HGZ60486.1"/>
    </source>
</evidence>
<dbReference type="FunFam" id="3.40.50.300:FF:000566">
    <property type="entry name" value="Signal recognition particle receptor subunit alpha"/>
    <property type="match status" value="1"/>
</dbReference>
<dbReference type="Gene3D" id="1.20.120.140">
    <property type="entry name" value="Signal recognition particle SRP54, nucleotide-binding domain"/>
    <property type="match status" value="1"/>
</dbReference>
<dbReference type="InterPro" id="IPR003593">
    <property type="entry name" value="AAA+_ATPase"/>
</dbReference>
<keyword evidence="1 8" id="KW-1003">Cell membrane</keyword>
<comment type="catalytic activity">
    <reaction evidence="8">
        <text>GTP + H2O = GDP + phosphate + H(+)</text>
        <dbReference type="Rhea" id="RHEA:19669"/>
        <dbReference type="ChEBI" id="CHEBI:15377"/>
        <dbReference type="ChEBI" id="CHEBI:15378"/>
        <dbReference type="ChEBI" id="CHEBI:37565"/>
        <dbReference type="ChEBI" id="CHEBI:43474"/>
        <dbReference type="ChEBI" id="CHEBI:58189"/>
        <dbReference type="EC" id="3.6.5.4"/>
    </reaction>
</comment>
<keyword evidence="6 8" id="KW-0472">Membrane</keyword>
<dbReference type="InterPro" id="IPR042101">
    <property type="entry name" value="SRP54_N_sf"/>
</dbReference>
<evidence type="ECO:0000259" key="9">
    <source>
        <dbReference type="PROSITE" id="PS00300"/>
    </source>
</evidence>
<dbReference type="EC" id="3.6.5.4" evidence="8"/>
<dbReference type="Gene3D" id="3.40.50.300">
    <property type="entry name" value="P-loop containing nucleotide triphosphate hydrolases"/>
    <property type="match status" value="1"/>
</dbReference>
<name>A0A7J3SLP1_9CREN</name>
<dbReference type="SUPFAM" id="SSF47364">
    <property type="entry name" value="Domain of the SRP/SRP receptor G-proteins"/>
    <property type="match status" value="1"/>
</dbReference>
<dbReference type="GO" id="GO:0005525">
    <property type="term" value="F:GTP binding"/>
    <property type="evidence" value="ECO:0007669"/>
    <property type="project" value="UniProtKB-UniRule"/>
</dbReference>
<dbReference type="SMART" id="SM00962">
    <property type="entry name" value="SRP54"/>
    <property type="match status" value="1"/>
</dbReference>
<feature type="binding site" evidence="8">
    <location>
        <begin position="257"/>
        <end position="260"/>
    </location>
    <ligand>
        <name>GTP</name>
        <dbReference type="ChEBI" id="CHEBI:37565"/>
    </ligand>
</feature>
<proteinExistence type="inferred from homology"/>
<comment type="function">
    <text evidence="8">Involved in targeting and insertion of nascent membrane proteins into the cytoplasmic membrane. Acts as a receptor for the complex formed by the signal recognition particle (SRP) and the ribosome-nascent chain (RNC).</text>
</comment>
<evidence type="ECO:0000256" key="1">
    <source>
        <dbReference type="ARBA" id="ARBA00022475"/>
    </source>
</evidence>
<feature type="binding site" evidence="8">
    <location>
        <begin position="199"/>
        <end position="203"/>
    </location>
    <ligand>
        <name>GTP</name>
        <dbReference type="ChEBI" id="CHEBI:37565"/>
    </ligand>
</feature>
<dbReference type="InterPro" id="IPR004390">
    <property type="entry name" value="SR_rcpt_FtsY"/>
</dbReference>
<keyword evidence="5 8" id="KW-0342">GTP-binding</keyword>
<comment type="subunit">
    <text evidence="8">Part of the signal recognition particle protein translocation system, which is composed of SRP and FtsY.</text>
</comment>
<dbReference type="GO" id="GO:0003924">
    <property type="term" value="F:GTPase activity"/>
    <property type="evidence" value="ECO:0007669"/>
    <property type="project" value="UniProtKB-UniRule"/>
</dbReference>
<evidence type="ECO:0000256" key="5">
    <source>
        <dbReference type="ARBA" id="ARBA00023134"/>
    </source>
</evidence>
<keyword evidence="3 8" id="KW-0547">Nucleotide-binding</keyword>
<dbReference type="GO" id="GO:0005737">
    <property type="term" value="C:cytoplasm"/>
    <property type="evidence" value="ECO:0007669"/>
    <property type="project" value="UniProtKB-SubCell"/>
</dbReference>
<dbReference type="SUPFAM" id="SSF52540">
    <property type="entry name" value="P-loop containing nucleoside triphosphate hydrolases"/>
    <property type="match status" value="1"/>
</dbReference>
<dbReference type="InterPro" id="IPR036225">
    <property type="entry name" value="SRP/SRP_N"/>
</dbReference>
<evidence type="ECO:0000256" key="4">
    <source>
        <dbReference type="ARBA" id="ARBA00022801"/>
    </source>
</evidence>
<dbReference type="InterPro" id="IPR000897">
    <property type="entry name" value="SRP54_GTPase_dom"/>
</dbReference>
<dbReference type="SMART" id="SM00382">
    <property type="entry name" value="AAA"/>
    <property type="match status" value="1"/>
</dbReference>
<evidence type="ECO:0000256" key="8">
    <source>
        <dbReference type="HAMAP-Rule" id="MF_00920"/>
    </source>
</evidence>
<dbReference type="InterPro" id="IPR027417">
    <property type="entry name" value="P-loop_NTPase"/>
</dbReference>
<dbReference type="Pfam" id="PF00448">
    <property type="entry name" value="SRP54"/>
    <property type="match status" value="1"/>
</dbReference>
<comment type="similarity">
    <text evidence="8">Belongs to the GTP-binding SRP family. FtsY subfamily.</text>
</comment>
<dbReference type="HAMAP" id="MF_00920">
    <property type="entry name" value="FtsY"/>
    <property type="match status" value="1"/>
</dbReference>
<evidence type="ECO:0000256" key="3">
    <source>
        <dbReference type="ARBA" id="ARBA00022741"/>
    </source>
</evidence>
<protein>
    <recommendedName>
        <fullName evidence="8">Signal recognition particle receptor FtsY</fullName>
        <shortName evidence="8">SRP receptor</shortName>
        <ecNumber evidence="8">3.6.5.4</ecNumber>
    </recommendedName>
</protein>